<dbReference type="Proteomes" id="UP000759537">
    <property type="component" value="Unassembled WGS sequence"/>
</dbReference>
<sequence>MLGCLDDIPLEQIRRFVIIPILFWGLGPFFRFANRSVHFILAYCQGLSGAQVAWANRKYHRYHILPPDMVVLVKETVSK</sequence>
<feature type="transmembrane region" description="Helical" evidence="1">
    <location>
        <begin position="12"/>
        <end position="30"/>
    </location>
</feature>
<dbReference type="AlphaFoldDB" id="A0A9P5T7E3"/>
<comment type="caution">
    <text evidence="2">The sequence shown here is derived from an EMBL/GenBank/DDBJ whole genome shotgun (WGS) entry which is preliminary data.</text>
</comment>
<reference evidence="2" key="2">
    <citation type="journal article" date="2020" name="Nat. Commun.">
        <title>Large-scale genome sequencing of mycorrhizal fungi provides insights into the early evolution of symbiotic traits.</title>
        <authorList>
            <person name="Miyauchi S."/>
            <person name="Kiss E."/>
            <person name="Kuo A."/>
            <person name="Drula E."/>
            <person name="Kohler A."/>
            <person name="Sanchez-Garcia M."/>
            <person name="Morin E."/>
            <person name="Andreopoulos B."/>
            <person name="Barry K.W."/>
            <person name="Bonito G."/>
            <person name="Buee M."/>
            <person name="Carver A."/>
            <person name="Chen C."/>
            <person name="Cichocki N."/>
            <person name="Clum A."/>
            <person name="Culley D."/>
            <person name="Crous P.W."/>
            <person name="Fauchery L."/>
            <person name="Girlanda M."/>
            <person name="Hayes R.D."/>
            <person name="Keri Z."/>
            <person name="LaButti K."/>
            <person name="Lipzen A."/>
            <person name="Lombard V."/>
            <person name="Magnuson J."/>
            <person name="Maillard F."/>
            <person name="Murat C."/>
            <person name="Nolan M."/>
            <person name="Ohm R.A."/>
            <person name="Pangilinan J."/>
            <person name="Pereira M.F."/>
            <person name="Perotto S."/>
            <person name="Peter M."/>
            <person name="Pfister S."/>
            <person name="Riley R."/>
            <person name="Sitrit Y."/>
            <person name="Stielow J.B."/>
            <person name="Szollosi G."/>
            <person name="Zifcakova L."/>
            <person name="Stursova M."/>
            <person name="Spatafora J.W."/>
            <person name="Tedersoo L."/>
            <person name="Vaario L.M."/>
            <person name="Yamada A."/>
            <person name="Yan M."/>
            <person name="Wang P."/>
            <person name="Xu J."/>
            <person name="Bruns T."/>
            <person name="Baldrian P."/>
            <person name="Vilgalys R."/>
            <person name="Dunand C."/>
            <person name="Henrissat B."/>
            <person name="Grigoriev I.V."/>
            <person name="Hibbett D."/>
            <person name="Nagy L.G."/>
            <person name="Martin F.M."/>
        </authorList>
    </citation>
    <scope>NUCLEOTIDE SEQUENCE</scope>
    <source>
        <strain evidence="2">Prilba</strain>
    </source>
</reference>
<name>A0A9P5T7E3_9AGAM</name>
<evidence type="ECO:0000313" key="3">
    <source>
        <dbReference type="Proteomes" id="UP000759537"/>
    </source>
</evidence>
<keyword evidence="1" id="KW-0472">Membrane</keyword>
<gene>
    <name evidence="2" type="ORF">DFH94DRAFT_634277</name>
</gene>
<protein>
    <submittedName>
        <fullName evidence="2">Uncharacterized protein</fullName>
    </submittedName>
</protein>
<organism evidence="2 3">
    <name type="scientific">Russula ochroleuca</name>
    <dbReference type="NCBI Taxonomy" id="152965"/>
    <lineage>
        <taxon>Eukaryota</taxon>
        <taxon>Fungi</taxon>
        <taxon>Dikarya</taxon>
        <taxon>Basidiomycota</taxon>
        <taxon>Agaricomycotina</taxon>
        <taxon>Agaricomycetes</taxon>
        <taxon>Russulales</taxon>
        <taxon>Russulaceae</taxon>
        <taxon>Russula</taxon>
    </lineage>
</organism>
<accession>A0A9P5T7E3</accession>
<keyword evidence="3" id="KW-1185">Reference proteome</keyword>
<dbReference type="OrthoDB" id="2416294at2759"/>
<keyword evidence="1" id="KW-1133">Transmembrane helix</keyword>
<evidence type="ECO:0000313" key="2">
    <source>
        <dbReference type="EMBL" id="KAF8477996.1"/>
    </source>
</evidence>
<keyword evidence="1" id="KW-0812">Transmembrane</keyword>
<dbReference type="EMBL" id="WHVB01000012">
    <property type="protein sequence ID" value="KAF8477996.1"/>
    <property type="molecule type" value="Genomic_DNA"/>
</dbReference>
<proteinExistence type="predicted"/>
<evidence type="ECO:0000256" key="1">
    <source>
        <dbReference type="SAM" id="Phobius"/>
    </source>
</evidence>
<reference evidence="2" key="1">
    <citation type="submission" date="2019-10" db="EMBL/GenBank/DDBJ databases">
        <authorList>
            <consortium name="DOE Joint Genome Institute"/>
            <person name="Kuo A."/>
            <person name="Miyauchi S."/>
            <person name="Kiss E."/>
            <person name="Drula E."/>
            <person name="Kohler A."/>
            <person name="Sanchez-Garcia M."/>
            <person name="Andreopoulos B."/>
            <person name="Barry K.W."/>
            <person name="Bonito G."/>
            <person name="Buee M."/>
            <person name="Carver A."/>
            <person name="Chen C."/>
            <person name="Cichocki N."/>
            <person name="Clum A."/>
            <person name="Culley D."/>
            <person name="Crous P.W."/>
            <person name="Fauchery L."/>
            <person name="Girlanda M."/>
            <person name="Hayes R."/>
            <person name="Keri Z."/>
            <person name="LaButti K."/>
            <person name="Lipzen A."/>
            <person name="Lombard V."/>
            <person name="Magnuson J."/>
            <person name="Maillard F."/>
            <person name="Morin E."/>
            <person name="Murat C."/>
            <person name="Nolan M."/>
            <person name="Ohm R."/>
            <person name="Pangilinan J."/>
            <person name="Pereira M."/>
            <person name="Perotto S."/>
            <person name="Peter M."/>
            <person name="Riley R."/>
            <person name="Sitrit Y."/>
            <person name="Stielow B."/>
            <person name="Szollosi G."/>
            <person name="Zifcakova L."/>
            <person name="Stursova M."/>
            <person name="Spatafora J.W."/>
            <person name="Tedersoo L."/>
            <person name="Vaario L.-M."/>
            <person name="Yamada A."/>
            <person name="Yan M."/>
            <person name="Wang P."/>
            <person name="Xu J."/>
            <person name="Bruns T."/>
            <person name="Baldrian P."/>
            <person name="Vilgalys R."/>
            <person name="Henrissat B."/>
            <person name="Grigoriev I.V."/>
            <person name="Hibbett D."/>
            <person name="Nagy L.G."/>
            <person name="Martin F.M."/>
        </authorList>
    </citation>
    <scope>NUCLEOTIDE SEQUENCE</scope>
    <source>
        <strain evidence="2">Prilba</strain>
    </source>
</reference>